<evidence type="ECO:0000313" key="4">
    <source>
        <dbReference type="Proteomes" id="UP000784294"/>
    </source>
</evidence>
<keyword evidence="4" id="KW-1185">Reference proteome</keyword>
<dbReference type="GO" id="GO:0043138">
    <property type="term" value="F:3'-5' DNA helicase activity"/>
    <property type="evidence" value="ECO:0007669"/>
    <property type="project" value="InterPro"/>
</dbReference>
<dbReference type="InterPro" id="IPR036388">
    <property type="entry name" value="WH-like_DNA-bd_sf"/>
</dbReference>
<evidence type="ECO:0008006" key="5">
    <source>
        <dbReference type="Google" id="ProtNLM"/>
    </source>
</evidence>
<comment type="caution">
    <text evidence="3">The sequence shown here is derived from an EMBL/GenBank/DDBJ whole genome shotgun (WGS) entry which is preliminary data.</text>
</comment>
<gene>
    <name evidence="3" type="ORF">PXEA_LOCUS20362</name>
</gene>
<organism evidence="3 4">
    <name type="scientific">Protopolystoma xenopodis</name>
    <dbReference type="NCBI Taxonomy" id="117903"/>
    <lineage>
        <taxon>Eukaryota</taxon>
        <taxon>Metazoa</taxon>
        <taxon>Spiralia</taxon>
        <taxon>Lophotrochozoa</taxon>
        <taxon>Platyhelminthes</taxon>
        <taxon>Monogenea</taxon>
        <taxon>Polyopisthocotylea</taxon>
        <taxon>Polystomatidea</taxon>
        <taxon>Polystomatidae</taxon>
        <taxon>Protopolystoma</taxon>
    </lineage>
</organism>
<dbReference type="GO" id="GO:0006260">
    <property type="term" value="P:DNA replication"/>
    <property type="evidence" value="ECO:0007669"/>
    <property type="project" value="InterPro"/>
</dbReference>
<name>A0A3S5BJU2_9PLAT</name>
<dbReference type="Proteomes" id="UP000784294">
    <property type="component" value="Unassembled WGS sequence"/>
</dbReference>
<dbReference type="Pfam" id="PF09382">
    <property type="entry name" value="RQC"/>
    <property type="match status" value="1"/>
</dbReference>
<dbReference type="GO" id="GO:0006281">
    <property type="term" value="P:DNA repair"/>
    <property type="evidence" value="ECO:0007669"/>
    <property type="project" value="InterPro"/>
</dbReference>
<accession>A0A3S5BJU2</accession>
<evidence type="ECO:0000313" key="3">
    <source>
        <dbReference type="EMBL" id="VEL26922.1"/>
    </source>
</evidence>
<protein>
    <recommendedName>
        <fullName evidence="5">ATP-dependent DNA helicase RecQ zinc-binding domain-containing protein</fullName>
    </recommendedName>
</protein>
<sequence>MVSYCENQLDCRRTQMLAHFGEAFDAAHCCLIVGCLCDNCQLADRRRLAQRDVTEDAKLVVSAVQHFFNSRRNVTINYCIELFRGKLNLV</sequence>
<feature type="domain" description="ATP-dependent DNA helicase RecQ zinc-binding" evidence="2">
    <location>
        <begin position="1"/>
        <end position="41"/>
    </location>
</feature>
<evidence type="ECO:0000259" key="2">
    <source>
        <dbReference type="Pfam" id="PF16124"/>
    </source>
</evidence>
<evidence type="ECO:0000259" key="1">
    <source>
        <dbReference type="Pfam" id="PF09382"/>
    </source>
</evidence>
<dbReference type="AlphaFoldDB" id="A0A3S5BJU2"/>
<dbReference type="OrthoDB" id="10261556at2759"/>
<feature type="domain" description="RQC" evidence="1">
    <location>
        <begin position="50"/>
        <end position="88"/>
    </location>
</feature>
<dbReference type="Gene3D" id="1.10.10.10">
    <property type="entry name" value="Winged helix-like DNA-binding domain superfamily/Winged helix DNA-binding domain"/>
    <property type="match status" value="1"/>
</dbReference>
<proteinExistence type="predicted"/>
<dbReference type="Pfam" id="PF16124">
    <property type="entry name" value="RecQ_Zn_bind"/>
    <property type="match status" value="1"/>
</dbReference>
<reference evidence="3" key="1">
    <citation type="submission" date="2018-11" db="EMBL/GenBank/DDBJ databases">
        <authorList>
            <consortium name="Pathogen Informatics"/>
        </authorList>
    </citation>
    <scope>NUCLEOTIDE SEQUENCE</scope>
</reference>
<dbReference type="InterPro" id="IPR032284">
    <property type="entry name" value="RecQ_Zn-bd"/>
</dbReference>
<dbReference type="InterPro" id="IPR018982">
    <property type="entry name" value="RQC_domain"/>
</dbReference>
<dbReference type="EMBL" id="CAAALY010083681">
    <property type="protein sequence ID" value="VEL26922.1"/>
    <property type="molecule type" value="Genomic_DNA"/>
</dbReference>